<evidence type="ECO:0000256" key="1">
    <source>
        <dbReference type="ARBA" id="ARBA00004123"/>
    </source>
</evidence>
<evidence type="ECO:0000256" key="9">
    <source>
        <dbReference type="ARBA" id="ARBA00023163"/>
    </source>
</evidence>
<keyword evidence="7 11" id="KW-0067">ATP-binding</keyword>
<keyword evidence="6" id="KW-0418">Kinase</keyword>
<dbReference type="FunFam" id="3.30.200.20:FF:000227">
    <property type="entry name" value="Cyclin-dependent kinase 9"/>
    <property type="match status" value="1"/>
</dbReference>
<evidence type="ECO:0000256" key="5">
    <source>
        <dbReference type="ARBA" id="ARBA00022741"/>
    </source>
</evidence>
<evidence type="ECO:0000259" key="12">
    <source>
        <dbReference type="PROSITE" id="PS50011"/>
    </source>
</evidence>
<dbReference type="SMART" id="SM00220">
    <property type="entry name" value="S_TKc"/>
    <property type="match status" value="1"/>
</dbReference>
<dbReference type="GO" id="GO:0005634">
    <property type="term" value="C:nucleus"/>
    <property type="evidence" value="ECO:0007669"/>
    <property type="project" value="UniProtKB-SubCell"/>
</dbReference>
<keyword evidence="9" id="KW-0804">Transcription</keyword>
<name>A0A0N4TYI6_BRUPA</name>
<keyword evidence="4" id="KW-0808">Transferase</keyword>
<feature type="binding site" evidence="11">
    <location>
        <position position="152"/>
    </location>
    <ligand>
        <name>ATP</name>
        <dbReference type="ChEBI" id="CHEBI:30616"/>
    </ligand>
</feature>
<dbReference type="GO" id="GO:0005524">
    <property type="term" value="F:ATP binding"/>
    <property type="evidence" value="ECO:0007669"/>
    <property type="project" value="UniProtKB-UniRule"/>
</dbReference>
<comment type="similarity">
    <text evidence="2">Belongs to the protein kinase superfamily. CMGC Ser/Thr protein kinase family. CDC2/CDKX subfamily.</text>
</comment>
<dbReference type="GO" id="GO:0008353">
    <property type="term" value="F:RNA polymerase II CTD heptapeptide repeat kinase activity"/>
    <property type="evidence" value="ECO:0007669"/>
    <property type="project" value="TreeGrafter"/>
</dbReference>
<evidence type="ECO:0000256" key="3">
    <source>
        <dbReference type="ARBA" id="ARBA00022527"/>
    </source>
</evidence>
<dbReference type="PANTHER" id="PTHR24056:SF233">
    <property type="entry name" value="CYCLIN-DEPENDENT KINASE 9"/>
    <property type="match status" value="1"/>
</dbReference>
<dbReference type="PROSITE" id="PS00108">
    <property type="entry name" value="PROTEIN_KINASE_ST"/>
    <property type="match status" value="1"/>
</dbReference>
<dbReference type="Pfam" id="PF00069">
    <property type="entry name" value="Pkinase"/>
    <property type="match status" value="2"/>
</dbReference>
<evidence type="ECO:0000313" key="13">
    <source>
        <dbReference type="WBParaSite" id="BPAG_0001408301-mRNA-1"/>
    </source>
</evidence>
<comment type="subcellular location">
    <subcellularLocation>
        <location evidence="1">Nucleus</location>
    </subcellularLocation>
</comment>
<evidence type="ECO:0000256" key="2">
    <source>
        <dbReference type="ARBA" id="ARBA00006485"/>
    </source>
</evidence>
<dbReference type="InterPro" id="IPR017441">
    <property type="entry name" value="Protein_kinase_ATP_BS"/>
</dbReference>
<protein>
    <submittedName>
        <fullName evidence="13">Protein kinase domain-containing protein</fullName>
    </submittedName>
</protein>
<dbReference type="InterPro" id="IPR011009">
    <property type="entry name" value="Kinase-like_dom_sf"/>
</dbReference>
<dbReference type="AlphaFoldDB" id="A0A0N4TYI6"/>
<dbReference type="PROSITE" id="PS00107">
    <property type="entry name" value="PROTEIN_KINASE_ATP"/>
    <property type="match status" value="1"/>
</dbReference>
<keyword evidence="3" id="KW-0723">Serine/threonine-protein kinase</keyword>
<evidence type="ECO:0000256" key="4">
    <source>
        <dbReference type="ARBA" id="ARBA00022679"/>
    </source>
</evidence>
<dbReference type="InterPro" id="IPR008271">
    <property type="entry name" value="Ser/Thr_kinase_AS"/>
</dbReference>
<dbReference type="InterPro" id="IPR000719">
    <property type="entry name" value="Prot_kinase_dom"/>
</dbReference>
<evidence type="ECO:0000256" key="10">
    <source>
        <dbReference type="ARBA" id="ARBA00023242"/>
    </source>
</evidence>
<keyword evidence="10" id="KW-0539">Nucleus</keyword>
<evidence type="ECO:0000256" key="8">
    <source>
        <dbReference type="ARBA" id="ARBA00023015"/>
    </source>
</evidence>
<dbReference type="InterPro" id="IPR050108">
    <property type="entry name" value="CDK"/>
</dbReference>
<keyword evidence="5 11" id="KW-0547">Nucleotide-binding</keyword>
<evidence type="ECO:0000256" key="6">
    <source>
        <dbReference type="ARBA" id="ARBA00022777"/>
    </source>
</evidence>
<feature type="domain" description="Protein kinase" evidence="12">
    <location>
        <begin position="123"/>
        <end position="597"/>
    </location>
</feature>
<dbReference type="Gene3D" id="3.30.200.20">
    <property type="entry name" value="Phosphorylase Kinase, domain 1"/>
    <property type="match status" value="2"/>
</dbReference>
<dbReference type="GO" id="GO:0004693">
    <property type="term" value="F:cyclin-dependent protein serine/threonine kinase activity"/>
    <property type="evidence" value="ECO:0007669"/>
    <property type="project" value="TreeGrafter"/>
</dbReference>
<keyword evidence="8" id="KW-0805">Transcription regulation</keyword>
<proteinExistence type="inferred from homology"/>
<accession>A0A0N4TYI6</accession>
<dbReference type="PANTHER" id="PTHR24056">
    <property type="entry name" value="CELL DIVISION PROTEIN KINASE"/>
    <property type="match status" value="1"/>
</dbReference>
<reference evidence="13" key="1">
    <citation type="submission" date="2017-02" db="UniProtKB">
        <authorList>
            <consortium name="WormBaseParasite"/>
        </authorList>
    </citation>
    <scope>IDENTIFICATION</scope>
</reference>
<dbReference type="SUPFAM" id="SSF56112">
    <property type="entry name" value="Protein kinase-like (PK-like)"/>
    <property type="match status" value="4"/>
</dbReference>
<dbReference type="FunFam" id="1.10.510.10:FF:000203">
    <property type="entry name" value="Cyclin-dependent kinase 9"/>
    <property type="match status" value="1"/>
</dbReference>
<dbReference type="WBParaSite" id="BPAG_0001408301-mRNA-1">
    <property type="protein sequence ID" value="BPAG_0001408301-mRNA-1"/>
    <property type="gene ID" value="BPAG_0001408301"/>
</dbReference>
<dbReference type="Gene3D" id="1.10.510.10">
    <property type="entry name" value="Transferase(Phosphotransferase) domain 1"/>
    <property type="match status" value="3"/>
</dbReference>
<organism evidence="13">
    <name type="scientific">Brugia pahangi</name>
    <name type="common">Filarial nematode worm</name>
    <dbReference type="NCBI Taxonomy" id="6280"/>
    <lineage>
        <taxon>Eukaryota</taxon>
        <taxon>Metazoa</taxon>
        <taxon>Ecdysozoa</taxon>
        <taxon>Nematoda</taxon>
        <taxon>Chromadorea</taxon>
        <taxon>Rhabditida</taxon>
        <taxon>Spirurina</taxon>
        <taxon>Spiruromorpha</taxon>
        <taxon>Filarioidea</taxon>
        <taxon>Onchocercidae</taxon>
        <taxon>Brugia</taxon>
    </lineage>
</organism>
<dbReference type="PROSITE" id="PS50011">
    <property type="entry name" value="PROTEIN_KINASE_DOM"/>
    <property type="match status" value="1"/>
</dbReference>
<evidence type="ECO:0000256" key="11">
    <source>
        <dbReference type="PROSITE-ProRule" id="PRU10141"/>
    </source>
</evidence>
<sequence>LIAIDPLIVDKEGRIDDCWLSVGLIAIDPLIVDKEGRIDDCWLSVGTFRTQGDTDAEMQNNHLPQQSHSFGANASTSSIPVTSSMLHPSKEDLALMDRQKVTPELMRYTEKFEFPYITDVTNYEKLAKIGQGTFGEVFKARCKRTGRIVALKKILMENEKEGFPITALREVKMLQKLKHKHITELIEICSSRASVHNRERSTFYLVFSFCEHDLAARCKRTGRIVALKKILMENEKEGFPITALREVKMLQKLKHKHITELIEICSSRASVHNRERSTFYLVFSFCEHDLAGLLSNTSVRLSLVHIKTLMKHLLEGLYQIHFAKILHRDMKAANVLITKDGILKLADFGLARPLFSKLPGQPEHCYTNRVVTLWYRPPELLLGERHYGPQIDMWGAGCIMAELWTRTPILQGESEQKQLSLISNLCGSINPQTWRGVENLPLYSKMELQQNLNRRVVERLEAYVRDRNALNLIDSLLVLDPSLFCKYVIRITAFWSSHLKSYLVLKLENEFQGESEQKQLSLISNLCGSINPQTWRGVENLPLYSKMELQQNLNRRVVERLEAYVRDRNALNLIDSLLVLDPSLRLDAEQALDHLFFFTQPHPAADVKDLMSTISTSLFEYTAGRGAHSGRGRGKMELQQNLNRRVVERLEAYVRDRNALNLIDSLLVLDPSLRLDAEQALDHLFFFTQPHPAADVKDLMSTISTSLFEYTAGRGAHSGRGRGVHHQNRQNIRPSMASQGQYVDML</sequence>
<evidence type="ECO:0000256" key="7">
    <source>
        <dbReference type="ARBA" id="ARBA00022840"/>
    </source>
</evidence>
<dbReference type="STRING" id="6280.A0A0N4TYI6"/>